<name>A0A7Y8EKK8_9PSED</name>
<proteinExistence type="predicted"/>
<evidence type="ECO:0000313" key="2">
    <source>
        <dbReference type="Proteomes" id="UP000531950"/>
    </source>
</evidence>
<sequence length="106" mass="12244">MESAQCHAFHTVWVRHSVCAFAVDRFCLFWLGLAGTGLLRGWLLSFAQAWEGEIRDFVHRRRSSQDLFYQSQVIPRFQKACAGYSTVNDRKILSPKMNTSSFPSRK</sequence>
<dbReference type="AlphaFoldDB" id="A0A7Y8EKK8"/>
<gene>
    <name evidence="1" type="ORF">HX822_26060</name>
</gene>
<dbReference type="Proteomes" id="UP000531950">
    <property type="component" value="Unassembled WGS sequence"/>
</dbReference>
<dbReference type="EMBL" id="JACARG010000052">
    <property type="protein sequence ID" value="NWE16420.1"/>
    <property type="molecule type" value="Genomic_DNA"/>
</dbReference>
<accession>A0A7Y8EKK8</accession>
<protein>
    <submittedName>
        <fullName evidence="1">Uncharacterized protein</fullName>
    </submittedName>
</protein>
<reference evidence="1 2" key="1">
    <citation type="submission" date="2020-04" db="EMBL/GenBank/DDBJ databases">
        <title>Molecular characterization of pseudomonads from Agaricus bisporus reveal novel blotch 2 pathogens in Western Europe.</title>
        <authorList>
            <person name="Taparia T."/>
            <person name="Krijger M."/>
            <person name="Haynes E."/>
            <person name="Elpinstone J.G."/>
            <person name="Noble R."/>
            <person name="Van Der Wolf J."/>
        </authorList>
    </citation>
    <scope>NUCLEOTIDE SEQUENCE [LARGE SCALE GENOMIC DNA]</scope>
    <source>
        <strain evidence="1 2">IPO3782</strain>
    </source>
</reference>
<comment type="caution">
    <text evidence="1">The sequence shown here is derived from an EMBL/GenBank/DDBJ whole genome shotgun (WGS) entry which is preliminary data.</text>
</comment>
<dbReference type="RefSeq" id="WP_177048945.1">
    <property type="nucleotide sequence ID" value="NZ_JACAOQ010000025.1"/>
</dbReference>
<evidence type="ECO:0000313" key="1">
    <source>
        <dbReference type="EMBL" id="NWE16420.1"/>
    </source>
</evidence>
<organism evidence="1 2">
    <name type="scientific">Pseudomonas yamanorum</name>
    <dbReference type="NCBI Taxonomy" id="515393"/>
    <lineage>
        <taxon>Bacteria</taxon>
        <taxon>Pseudomonadati</taxon>
        <taxon>Pseudomonadota</taxon>
        <taxon>Gammaproteobacteria</taxon>
        <taxon>Pseudomonadales</taxon>
        <taxon>Pseudomonadaceae</taxon>
        <taxon>Pseudomonas</taxon>
    </lineage>
</organism>